<evidence type="ECO:0000313" key="3">
    <source>
        <dbReference type="Proteomes" id="UP000314294"/>
    </source>
</evidence>
<evidence type="ECO:0000256" key="1">
    <source>
        <dbReference type="SAM" id="SignalP"/>
    </source>
</evidence>
<evidence type="ECO:0000313" key="2">
    <source>
        <dbReference type="EMBL" id="TNN79220.1"/>
    </source>
</evidence>
<organism evidence="2 3">
    <name type="scientific">Liparis tanakae</name>
    <name type="common">Tanaka's snailfish</name>
    <dbReference type="NCBI Taxonomy" id="230148"/>
    <lineage>
        <taxon>Eukaryota</taxon>
        <taxon>Metazoa</taxon>
        <taxon>Chordata</taxon>
        <taxon>Craniata</taxon>
        <taxon>Vertebrata</taxon>
        <taxon>Euteleostomi</taxon>
        <taxon>Actinopterygii</taxon>
        <taxon>Neopterygii</taxon>
        <taxon>Teleostei</taxon>
        <taxon>Neoteleostei</taxon>
        <taxon>Acanthomorphata</taxon>
        <taxon>Eupercaria</taxon>
        <taxon>Perciformes</taxon>
        <taxon>Cottioidei</taxon>
        <taxon>Cottales</taxon>
        <taxon>Liparidae</taxon>
        <taxon>Liparis</taxon>
    </lineage>
</organism>
<comment type="caution">
    <text evidence="2">The sequence shown here is derived from an EMBL/GenBank/DDBJ whole genome shotgun (WGS) entry which is preliminary data.</text>
</comment>
<protein>
    <submittedName>
        <fullName evidence="2">Uncharacterized protein</fullName>
    </submittedName>
</protein>
<proteinExistence type="predicted"/>
<keyword evidence="3" id="KW-1185">Reference proteome</keyword>
<feature type="signal peptide" evidence="1">
    <location>
        <begin position="1"/>
        <end position="18"/>
    </location>
</feature>
<dbReference type="AlphaFoldDB" id="A0A4Z2IMF2"/>
<feature type="chain" id="PRO_5021251165" evidence="1">
    <location>
        <begin position="19"/>
        <end position="71"/>
    </location>
</feature>
<accession>A0A4Z2IMF2</accession>
<dbReference type="Proteomes" id="UP000314294">
    <property type="component" value="Unassembled WGS sequence"/>
</dbReference>
<dbReference type="EMBL" id="SRLO01000066">
    <property type="protein sequence ID" value="TNN79220.1"/>
    <property type="molecule type" value="Genomic_DNA"/>
</dbReference>
<name>A0A4Z2IMF2_9TELE</name>
<gene>
    <name evidence="2" type="ORF">EYF80_010464</name>
</gene>
<reference evidence="2 3" key="1">
    <citation type="submission" date="2019-03" db="EMBL/GenBank/DDBJ databases">
        <title>First draft genome of Liparis tanakae, snailfish: a comprehensive survey of snailfish specific genes.</title>
        <authorList>
            <person name="Kim W."/>
            <person name="Song I."/>
            <person name="Jeong J.-H."/>
            <person name="Kim D."/>
            <person name="Kim S."/>
            <person name="Ryu S."/>
            <person name="Song J.Y."/>
            <person name="Lee S.K."/>
        </authorList>
    </citation>
    <scope>NUCLEOTIDE SEQUENCE [LARGE SCALE GENOMIC DNA]</scope>
    <source>
        <tissue evidence="2">Muscle</tissue>
    </source>
</reference>
<sequence>MGPLVPLLLLLLLGLAKSDHSLSERGEDDSHAESDMAVWEDFWELWDDTERAPLFLSCGGSSVEQMSKYSS</sequence>
<keyword evidence="1" id="KW-0732">Signal</keyword>